<dbReference type="Pfam" id="PF00772">
    <property type="entry name" value="DnaB"/>
    <property type="match status" value="1"/>
</dbReference>
<protein>
    <recommendedName>
        <fullName evidence="9">DNA 5'-3' helicase</fullName>
        <ecNumber evidence="9">5.6.2.3</ecNumber>
    </recommendedName>
</protein>
<dbReference type="Gene3D" id="1.10.860.10">
    <property type="entry name" value="DNAb Helicase, Chain A"/>
    <property type="match status" value="1"/>
</dbReference>
<evidence type="ECO:0000313" key="13">
    <source>
        <dbReference type="Proteomes" id="UP000192486"/>
    </source>
</evidence>
<dbReference type="EC" id="5.6.2.3" evidence="9"/>
<dbReference type="CDD" id="cd00984">
    <property type="entry name" value="DnaB_C"/>
    <property type="match status" value="1"/>
</dbReference>
<evidence type="ECO:0000256" key="4">
    <source>
        <dbReference type="ARBA" id="ARBA00022801"/>
    </source>
</evidence>
<keyword evidence="6" id="KW-0067">ATP-binding</keyword>
<dbReference type="Pfam" id="PF03796">
    <property type="entry name" value="DnaB_C"/>
    <property type="match status" value="1"/>
</dbReference>
<dbReference type="PANTHER" id="PTHR30153">
    <property type="entry name" value="REPLICATIVE DNA HELICASE DNAB"/>
    <property type="match status" value="1"/>
</dbReference>
<dbReference type="InterPro" id="IPR007693">
    <property type="entry name" value="DNA_helicase_DnaB-like_N"/>
</dbReference>
<evidence type="ECO:0000256" key="1">
    <source>
        <dbReference type="ARBA" id="ARBA00008428"/>
    </source>
</evidence>
<keyword evidence="8" id="KW-0413">Isomerase</keyword>
<dbReference type="EMBL" id="CP015108">
    <property type="protein sequence ID" value="ARF14021.1"/>
    <property type="molecule type" value="Genomic_DNA"/>
</dbReference>
<evidence type="ECO:0000256" key="10">
    <source>
        <dbReference type="ARBA" id="ARBA00048954"/>
    </source>
</evidence>
<name>A0ABM6JV06_SPOUR</name>
<dbReference type="InterPro" id="IPR036185">
    <property type="entry name" value="DNA_heli_DnaB-like_N_sf"/>
</dbReference>
<comment type="catalytic activity">
    <reaction evidence="10">
        <text>ATP + H2O = ADP + phosphate + H(+)</text>
        <dbReference type="Rhea" id="RHEA:13065"/>
        <dbReference type="ChEBI" id="CHEBI:15377"/>
        <dbReference type="ChEBI" id="CHEBI:15378"/>
        <dbReference type="ChEBI" id="CHEBI:30616"/>
        <dbReference type="ChEBI" id="CHEBI:43474"/>
        <dbReference type="ChEBI" id="CHEBI:456216"/>
        <dbReference type="EC" id="5.6.2.3"/>
    </reaction>
</comment>
<dbReference type="InterPro" id="IPR007694">
    <property type="entry name" value="DNA_helicase_DnaB-like_C"/>
</dbReference>
<evidence type="ECO:0000256" key="7">
    <source>
        <dbReference type="ARBA" id="ARBA00023125"/>
    </source>
</evidence>
<organism evidence="12 13">
    <name type="scientific">Sporosarcina ureae</name>
    <dbReference type="NCBI Taxonomy" id="1571"/>
    <lineage>
        <taxon>Bacteria</taxon>
        <taxon>Bacillati</taxon>
        <taxon>Bacillota</taxon>
        <taxon>Bacilli</taxon>
        <taxon>Bacillales</taxon>
        <taxon>Caryophanaceae</taxon>
        <taxon>Sporosarcina</taxon>
    </lineage>
</organism>
<dbReference type="SUPFAM" id="SSF48024">
    <property type="entry name" value="N-terminal domain of DnaB helicase"/>
    <property type="match status" value="1"/>
</dbReference>
<dbReference type="Proteomes" id="UP000192486">
    <property type="component" value="Chromosome"/>
</dbReference>
<sequence length="426" mass="49079">MSYELAEKSLLGAMFEENYLILDSHMQARFFQGHVHQMIYMVMRELAQEGKPVDYITVLAGREPSDLGGVNYVYGLKRFANVVRFDEYEEMIIDQWKKQELARILQQAIEHDWSADDVLHTLGELEELRSGREATTLTEHLLTQYERPFRPDETKPGISTGLSDLDKILNGFQSCEYIIVAARPSMGKTDVLNHFALQASKDGHMPIIFSLEMSRKSMIDRMIAATGEYNRLRMRNPYKYFTEPQKERWTPTLNHLNGGGIHIDDQSTLTVRKIKAKARNIIKTNPTKRPIIFIDYLQIIRPEGQVINQTVAIGQISNELKAMAKEFNCPVVVLSQLSRASETRHDKHPIMSDLRDSGNIEQDADVIALLHREDYYDREKAPTNVMEIEIAKHRNGPTGTITTIYSKETGKLYDFDKDYYKRGENR</sequence>
<evidence type="ECO:0000256" key="3">
    <source>
        <dbReference type="ARBA" id="ARBA00022741"/>
    </source>
</evidence>
<evidence type="ECO:0000256" key="6">
    <source>
        <dbReference type="ARBA" id="ARBA00022840"/>
    </source>
</evidence>
<proteinExistence type="inferred from homology"/>
<evidence type="ECO:0000256" key="9">
    <source>
        <dbReference type="ARBA" id="ARBA00044969"/>
    </source>
</evidence>
<evidence type="ECO:0000313" key="12">
    <source>
        <dbReference type="EMBL" id="ARF14021.1"/>
    </source>
</evidence>
<feature type="domain" description="SF4 helicase" evidence="11">
    <location>
        <begin position="151"/>
        <end position="419"/>
    </location>
</feature>
<keyword evidence="3" id="KW-0547">Nucleotide-binding</keyword>
<dbReference type="Gene3D" id="3.40.50.300">
    <property type="entry name" value="P-loop containing nucleotide triphosphate hydrolases"/>
    <property type="match status" value="1"/>
</dbReference>
<evidence type="ECO:0000256" key="2">
    <source>
        <dbReference type="ARBA" id="ARBA00022705"/>
    </source>
</evidence>
<gene>
    <name evidence="12" type="ORF">SporoS204_07595</name>
</gene>
<evidence type="ECO:0000256" key="5">
    <source>
        <dbReference type="ARBA" id="ARBA00022806"/>
    </source>
</evidence>
<keyword evidence="2" id="KW-0235">DNA replication</keyword>
<dbReference type="SUPFAM" id="SSF52540">
    <property type="entry name" value="P-loop containing nucleoside triphosphate hydrolases"/>
    <property type="match status" value="1"/>
</dbReference>
<dbReference type="InterPro" id="IPR027417">
    <property type="entry name" value="P-loop_NTPase"/>
</dbReference>
<keyword evidence="5" id="KW-0347">Helicase</keyword>
<accession>A0ABM6JV06</accession>
<evidence type="ECO:0000259" key="11">
    <source>
        <dbReference type="PROSITE" id="PS51199"/>
    </source>
</evidence>
<evidence type="ECO:0000256" key="8">
    <source>
        <dbReference type="ARBA" id="ARBA00023235"/>
    </source>
</evidence>
<keyword evidence="4" id="KW-0378">Hydrolase</keyword>
<keyword evidence="13" id="KW-1185">Reference proteome</keyword>
<dbReference type="PROSITE" id="PS51199">
    <property type="entry name" value="SF4_HELICASE"/>
    <property type="match status" value="1"/>
</dbReference>
<reference evidence="12 13" key="1">
    <citation type="submission" date="2016-04" db="EMBL/GenBank/DDBJ databases">
        <title>Comparative Genomics and Epigenetics of Sporosarcina ureae.</title>
        <authorList>
            <person name="Oliver A.S."/>
            <person name="Cooper K.K."/>
        </authorList>
    </citation>
    <scope>NUCLEOTIDE SEQUENCE [LARGE SCALE GENOMIC DNA]</scope>
    <source>
        <strain evidence="12 13">S204</strain>
    </source>
</reference>
<comment type="similarity">
    <text evidence="1">Belongs to the helicase family. DnaB subfamily.</text>
</comment>
<keyword evidence="7" id="KW-0238">DNA-binding</keyword>
<dbReference type="RefSeq" id="WP_051210600.1">
    <property type="nucleotide sequence ID" value="NZ_CP015108.1"/>
</dbReference>
<dbReference type="InterPro" id="IPR016136">
    <property type="entry name" value="DNA_helicase_N/primase_C"/>
</dbReference>
<dbReference type="PANTHER" id="PTHR30153:SF2">
    <property type="entry name" value="REPLICATIVE DNA HELICASE"/>
    <property type="match status" value="1"/>
</dbReference>